<name>A0A7G7MR29_9PSEU</name>
<dbReference type="Proteomes" id="UP000515728">
    <property type="component" value="Chromosome"/>
</dbReference>
<gene>
    <name evidence="2" type="ORF">H6H00_16100</name>
</gene>
<organism evidence="2 3">
    <name type="scientific">Pseudonocardia petroleophila</name>
    <dbReference type="NCBI Taxonomy" id="37331"/>
    <lineage>
        <taxon>Bacteria</taxon>
        <taxon>Bacillati</taxon>
        <taxon>Actinomycetota</taxon>
        <taxon>Actinomycetes</taxon>
        <taxon>Pseudonocardiales</taxon>
        <taxon>Pseudonocardiaceae</taxon>
        <taxon>Pseudonocardia</taxon>
    </lineage>
</organism>
<evidence type="ECO:0000313" key="2">
    <source>
        <dbReference type="EMBL" id="QNG55240.1"/>
    </source>
</evidence>
<dbReference type="NCBIfam" id="TIGR03083">
    <property type="entry name" value="maleylpyruvate isomerase family mycothiol-dependent enzyme"/>
    <property type="match status" value="1"/>
</dbReference>
<dbReference type="InterPro" id="IPR017517">
    <property type="entry name" value="Maleyloyr_isom"/>
</dbReference>
<protein>
    <submittedName>
        <fullName evidence="2">TIGR03086 family protein</fullName>
    </submittedName>
</protein>
<dbReference type="EMBL" id="CP060131">
    <property type="protein sequence ID" value="QNG55240.1"/>
    <property type="molecule type" value="Genomic_DNA"/>
</dbReference>
<reference evidence="2 3" key="1">
    <citation type="submission" date="2020-08" db="EMBL/GenBank/DDBJ databases">
        <authorList>
            <person name="Mo P."/>
        </authorList>
    </citation>
    <scope>NUCLEOTIDE SEQUENCE [LARGE SCALE GENOMIC DNA]</scope>
    <source>
        <strain evidence="2 3">CGMCC 4.1532</strain>
    </source>
</reference>
<dbReference type="NCBIfam" id="TIGR03086">
    <property type="entry name" value="TIGR03086 family metal-binding protein"/>
    <property type="match status" value="1"/>
</dbReference>
<sequence length="190" mass="19618">MANDMSSTIDLAVAAIRGADPARFGDPTPCPEFTVAALIDHMASGMLLAERSAKREVHAWDPDSSPVLGGVDEKDWAQACAAQAAATAAAWDDPAAWEGDTHMAQTPMPAAMIGSLMTAEFALHAWDLAVATGQPLDVTPEIGQAVLDGVTPVAQMGRDGGWFGAEVPVPDGASAWERALAASGRDPARA</sequence>
<dbReference type="KEGG" id="ppel:H6H00_16100"/>
<feature type="domain" description="Mycothiol-dependent maleylpyruvate isomerase metal-binding" evidence="1">
    <location>
        <begin position="14"/>
        <end position="129"/>
    </location>
</feature>
<dbReference type="Pfam" id="PF11716">
    <property type="entry name" value="MDMPI_N"/>
    <property type="match status" value="1"/>
</dbReference>
<keyword evidence="3" id="KW-1185">Reference proteome</keyword>
<dbReference type="Gene3D" id="1.20.120.450">
    <property type="entry name" value="dinb family like domain"/>
    <property type="match status" value="1"/>
</dbReference>
<dbReference type="InterPro" id="IPR024344">
    <property type="entry name" value="MDMPI_metal-binding"/>
</dbReference>
<dbReference type="GO" id="GO:0046872">
    <property type="term" value="F:metal ion binding"/>
    <property type="evidence" value="ECO:0007669"/>
    <property type="project" value="InterPro"/>
</dbReference>
<dbReference type="SUPFAM" id="SSF109854">
    <property type="entry name" value="DinB/YfiT-like putative metalloenzymes"/>
    <property type="match status" value="1"/>
</dbReference>
<accession>A0A7G7MR29</accession>
<dbReference type="InterPro" id="IPR034660">
    <property type="entry name" value="DinB/YfiT-like"/>
</dbReference>
<proteinExistence type="predicted"/>
<dbReference type="AlphaFoldDB" id="A0A7G7MR29"/>
<evidence type="ECO:0000259" key="1">
    <source>
        <dbReference type="Pfam" id="PF11716"/>
    </source>
</evidence>
<dbReference type="RefSeq" id="WP_185722037.1">
    <property type="nucleotide sequence ID" value="NZ_BAAAWI010000001.1"/>
</dbReference>
<evidence type="ECO:0000313" key="3">
    <source>
        <dbReference type="Proteomes" id="UP000515728"/>
    </source>
</evidence>
<dbReference type="InterPro" id="IPR017520">
    <property type="entry name" value="CHP03086"/>
</dbReference>